<dbReference type="EMBL" id="FOXF01000044">
    <property type="protein sequence ID" value="SFP61920.1"/>
    <property type="molecule type" value="Genomic_DNA"/>
</dbReference>
<sequence length="589" mass="66844">MATELLINQLFTGRYLDEGENIGHEVINLFKDDAGHNNLFITPSGLVRNHEVEGVLFVCNISARITVEVVAMAKGISTISDDEIKQITYKGYSLDHIFGDNSYLGNKDPVPNQVSFRAAKVATPTKRIFITLDNNFKSDDGIVIYLKSDRKVIIPQGMRVYYSDEIDGQAYRQLLNELINKDSIWNDINVLASDESAHKQAPLTVSESQSKFDTMRERFLRRIKEIQTGKSSEPISNGSAGSFWDINLLKKLSYDQVRQLYMIFLKIQGIAQATVNTALNDSFYIWKKGDHDLFWQAVESSDADARSILIEILRKNSSVDPEKNASSYMSHLRRFRLFLAWEGNDEAGKLLRSFANTADVKSDSNDAKPKKQPSDPKIVQPPKKEVLVVPPDLKVGDSFKFGSYYQESSNYMSPIEWIVIKRLGPKVLLMSRYGLDRKQYHHENADVPWEESDLRKWLNDTFLKTAFSEEEQKRIALTNVENIADPQYQTFGGKSTDDYIFCLSMAEADSLFDEDAARKCIPTPYAVGEGVVQSEVFMLNGKGTCLWWLRSRGVYEFGAYLIRENGSIGGYNDLSSTFTAIRPVLWMNL</sequence>
<dbReference type="InterPro" id="IPR046240">
    <property type="entry name" value="DUF6273"/>
</dbReference>
<evidence type="ECO:0000313" key="4">
    <source>
        <dbReference type="Proteomes" id="UP000243745"/>
    </source>
</evidence>
<evidence type="ECO:0000313" key="3">
    <source>
        <dbReference type="EMBL" id="SFP61920.1"/>
    </source>
</evidence>
<protein>
    <recommendedName>
        <fullName evidence="2">DUF6273 domain-containing protein</fullName>
    </recommendedName>
</protein>
<organism evidence="3 4">
    <name type="scientific">Ruminobacter amylophilus</name>
    <dbReference type="NCBI Taxonomy" id="867"/>
    <lineage>
        <taxon>Bacteria</taxon>
        <taxon>Pseudomonadati</taxon>
        <taxon>Pseudomonadota</taxon>
        <taxon>Gammaproteobacteria</taxon>
        <taxon>Aeromonadales</taxon>
        <taxon>Succinivibrionaceae</taxon>
        <taxon>Ruminobacter</taxon>
    </lineage>
</organism>
<dbReference type="OrthoDB" id="384490at2"/>
<dbReference type="RefSeq" id="WP_093143121.1">
    <property type="nucleotide sequence ID" value="NZ_FOXF01000044.1"/>
</dbReference>
<evidence type="ECO:0000256" key="1">
    <source>
        <dbReference type="SAM" id="MobiDB-lite"/>
    </source>
</evidence>
<keyword evidence="4" id="KW-1185">Reference proteome</keyword>
<name>A0A662ZKH8_9GAMM</name>
<feature type="domain" description="DUF6273" evidence="2">
    <location>
        <begin position="426"/>
        <end position="588"/>
    </location>
</feature>
<dbReference type="Pfam" id="PF19789">
    <property type="entry name" value="DUF6273"/>
    <property type="match status" value="1"/>
</dbReference>
<gene>
    <name evidence="3" type="ORF">SAMN02910344_01883</name>
</gene>
<feature type="compositionally biased region" description="Basic and acidic residues" evidence="1">
    <location>
        <begin position="360"/>
        <end position="374"/>
    </location>
</feature>
<proteinExistence type="predicted"/>
<feature type="region of interest" description="Disordered" evidence="1">
    <location>
        <begin position="360"/>
        <end position="379"/>
    </location>
</feature>
<evidence type="ECO:0000259" key="2">
    <source>
        <dbReference type="Pfam" id="PF19789"/>
    </source>
</evidence>
<dbReference type="Proteomes" id="UP000243745">
    <property type="component" value="Unassembled WGS sequence"/>
</dbReference>
<accession>A0A662ZKH8</accession>
<dbReference type="AlphaFoldDB" id="A0A662ZKH8"/>
<reference evidence="3 4" key="1">
    <citation type="submission" date="2016-10" db="EMBL/GenBank/DDBJ databases">
        <authorList>
            <person name="Varghese N."/>
            <person name="Submissions S."/>
        </authorList>
    </citation>
    <scope>NUCLEOTIDE SEQUENCE [LARGE SCALE GENOMIC DNA]</scope>
    <source>
        <strain evidence="3 4">DSM 1361</strain>
    </source>
</reference>